<reference evidence="9 10" key="1">
    <citation type="submission" date="2018-10" db="EMBL/GenBank/DDBJ databases">
        <title>Ulvibacterium marinum gen. nov., sp. nov., a novel marine bacterium of the family Flavobacteriaceae, isolated from a culture of the green alga Ulva prolifera.</title>
        <authorList>
            <person name="Zhang Z."/>
        </authorList>
    </citation>
    <scope>NUCLEOTIDE SEQUENCE [LARGE SCALE GENOMIC DNA]</scope>
    <source>
        <strain evidence="9 10">CCMM003</strain>
    </source>
</reference>
<comment type="similarity">
    <text evidence="1 8">Belongs to the SOS response-associated peptidase family.</text>
</comment>
<dbReference type="PANTHER" id="PTHR13604:SF0">
    <property type="entry name" value="ABASIC SITE PROCESSING PROTEIN HMCES"/>
    <property type="match status" value="1"/>
</dbReference>
<dbReference type="Pfam" id="PF02586">
    <property type="entry name" value="SRAP"/>
    <property type="match status" value="1"/>
</dbReference>
<comment type="caution">
    <text evidence="9">The sequence shown here is derived from an EMBL/GenBank/DDBJ whole genome shotgun (WGS) entry which is preliminary data.</text>
</comment>
<dbReference type="GO" id="GO:0006508">
    <property type="term" value="P:proteolysis"/>
    <property type="evidence" value="ECO:0007669"/>
    <property type="project" value="UniProtKB-KW"/>
</dbReference>
<keyword evidence="5" id="KW-0190">Covalent protein-DNA linkage</keyword>
<sequence>MCYDIKAQLETQLRRAMRDGDEHAIEEIMEKLAPLTDLPLYHSKGFGHPSLLIYTDEDPYFPQVSTWGLVPEDAEDKSYWNNTLNARGETIFSKPSFRESAKKRRCLIYCDAFYEHHHFKGKTYPFLIKKKDNEPMALAGLWSVWKDYNTGGIWNTFAIVTTKPNPLMAKLHNNPKAKDGPRMPLILPTELENEWIQPYDEALWEKGQKKAIHELIQSYPEEKLDYYTVGRLGGKEYVGNIPEISEPLNYPELVF</sequence>
<keyword evidence="2 8" id="KW-0645">Protease</keyword>
<dbReference type="InterPro" id="IPR003738">
    <property type="entry name" value="SRAP"/>
</dbReference>
<dbReference type="AlphaFoldDB" id="A0A3B0CAI7"/>
<dbReference type="Proteomes" id="UP000276603">
    <property type="component" value="Unassembled WGS sequence"/>
</dbReference>
<keyword evidence="4 8" id="KW-0378">Hydrolase</keyword>
<dbReference type="InterPro" id="IPR036590">
    <property type="entry name" value="SRAP-like"/>
</dbReference>
<dbReference type="EMBL" id="RBCJ01000001">
    <property type="protein sequence ID" value="RKN83515.1"/>
    <property type="molecule type" value="Genomic_DNA"/>
</dbReference>
<accession>A0A3B0CAI7</accession>
<dbReference type="GO" id="GO:0016829">
    <property type="term" value="F:lyase activity"/>
    <property type="evidence" value="ECO:0007669"/>
    <property type="project" value="UniProtKB-KW"/>
</dbReference>
<proteinExistence type="inferred from homology"/>
<protein>
    <recommendedName>
        <fullName evidence="8">Abasic site processing protein</fullName>
        <ecNumber evidence="8">3.4.-.-</ecNumber>
    </recommendedName>
</protein>
<evidence type="ECO:0000256" key="2">
    <source>
        <dbReference type="ARBA" id="ARBA00022670"/>
    </source>
</evidence>
<evidence type="ECO:0000256" key="3">
    <source>
        <dbReference type="ARBA" id="ARBA00022763"/>
    </source>
</evidence>
<keyword evidence="10" id="KW-1185">Reference proteome</keyword>
<dbReference type="OrthoDB" id="9782620at2"/>
<dbReference type="PANTHER" id="PTHR13604">
    <property type="entry name" value="DC12-RELATED"/>
    <property type="match status" value="1"/>
</dbReference>
<dbReference type="RefSeq" id="WP_120710721.1">
    <property type="nucleotide sequence ID" value="NZ_RBCJ01000001.1"/>
</dbReference>
<dbReference type="GO" id="GO:0008233">
    <property type="term" value="F:peptidase activity"/>
    <property type="evidence" value="ECO:0007669"/>
    <property type="project" value="UniProtKB-KW"/>
</dbReference>
<dbReference type="Gene3D" id="3.90.1680.10">
    <property type="entry name" value="SOS response associated peptidase-like"/>
    <property type="match status" value="1"/>
</dbReference>
<dbReference type="GO" id="GO:0106300">
    <property type="term" value="P:protein-DNA covalent cross-linking repair"/>
    <property type="evidence" value="ECO:0007669"/>
    <property type="project" value="InterPro"/>
</dbReference>
<evidence type="ECO:0000313" key="9">
    <source>
        <dbReference type="EMBL" id="RKN83515.1"/>
    </source>
</evidence>
<organism evidence="9 10">
    <name type="scientific">Ulvibacterium marinum</name>
    <dbReference type="NCBI Taxonomy" id="2419782"/>
    <lineage>
        <taxon>Bacteria</taxon>
        <taxon>Pseudomonadati</taxon>
        <taxon>Bacteroidota</taxon>
        <taxon>Flavobacteriia</taxon>
        <taxon>Flavobacteriales</taxon>
        <taxon>Flavobacteriaceae</taxon>
        <taxon>Ulvibacterium</taxon>
    </lineage>
</organism>
<dbReference type="SUPFAM" id="SSF143081">
    <property type="entry name" value="BB1717-like"/>
    <property type="match status" value="1"/>
</dbReference>
<evidence type="ECO:0000256" key="5">
    <source>
        <dbReference type="ARBA" id="ARBA00023124"/>
    </source>
</evidence>
<evidence type="ECO:0000256" key="1">
    <source>
        <dbReference type="ARBA" id="ARBA00008136"/>
    </source>
</evidence>
<evidence type="ECO:0000313" key="10">
    <source>
        <dbReference type="Proteomes" id="UP000276603"/>
    </source>
</evidence>
<gene>
    <name evidence="9" type="ORF">D7Z94_06770</name>
</gene>
<evidence type="ECO:0000256" key="7">
    <source>
        <dbReference type="ARBA" id="ARBA00023239"/>
    </source>
</evidence>
<keyword evidence="7" id="KW-0456">Lyase</keyword>
<evidence type="ECO:0000256" key="4">
    <source>
        <dbReference type="ARBA" id="ARBA00022801"/>
    </source>
</evidence>
<dbReference type="EC" id="3.4.-.-" evidence="8"/>
<keyword evidence="3" id="KW-0227">DNA damage</keyword>
<evidence type="ECO:0000256" key="8">
    <source>
        <dbReference type="RuleBase" id="RU364100"/>
    </source>
</evidence>
<keyword evidence="6" id="KW-0238">DNA-binding</keyword>
<dbReference type="GO" id="GO:0003697">
    <property type="term" value="F:single-stranded DNA binding"/>
    <property type="evidence" value="ECO:0007669"/>
    <property type="project" value="InterPro"/>
</dbReference>
<evidence type="ECO:0000256" key="6">
    <source>
        <dbReference type="ARBA" id="ARBA00023125"/>
    </source>
</evidence>
<name>A0A3B0CAI7_9FLAO</name>